<dbReference type="Gene3D" id="3.40.50.300">
    <property type="entry name" value="P-loop containing nucleotide triphosphate hydrolases"/>
    <property type="match status" value="2"/>
</dbReference>
<dbReference type="SMART" id="SM00490">
    <property type="entry name" value="HELICc"/>
    <property type="match status" value="1"/>
</dbReference>
<keyword evidence="2" id="KW-0547">Nucleotide-binding</keyword>
<dbReference type="PROSITE" id="PS51192">
    <property type="entry name" value="HELICASE_ATP_BIND_1"/>
    <property type="match status" value="1"/>
</dbReference>
<dbReference type="PROSITE" id="PS51194">
    <property type="entry name" value="HELICASE_CTER"/>
    <property type="match status" value="1"/>
</dbReference>
<dbReference type="GO" id="GO:0005524">
    <property type="term" value="F:ATP binding"/>
    <property type="evidence" value="ECO:0007669"/>
    <property type="project" value="UniProtKB-KW"/>
</dbReference>
<organism evidence="6 7">
    <name type="scientific">Paramuricea clavata</name>
    <name type="common">Red gorgonian</name>
    <name type="synonym">Violescent sea-whip</name>
    <dbReference type="NCBI Taxonomy" id="317549"/>
    <lineage>
        <taxon>Eukaryota</taxon>
        <taxon>Metazoa</taxon>
        <taxon>Cnidaria</taxon>
        <taxon>Anthozoa</taxon>
        <taxon>Octocorallia</taxon>
        <taxon>Malacalcyonacea</taxon>
        <taxon>Plexauridae</taxon>
        <taxon>Paramuricea</taxon>
    </lineage>
</organism>
<sequence>MAHCTGGFLNVLHRLQIALNSCNFPSHCLKPLQVKCFEYLLRGDDVVAVFPTGFGKSILFQLLPKFFPVKTDKNIVIVVCPLNSIIEDQLKILEDSGITADVFRIPSDEYESLFDGEKSKTIGLADNTHSYCSMSATTSVFDINDNVEIVFAHPEAFLGKEGRDLMSSEKFQKNVVACAVDEAHCVEIWGENFRKDYRDLSTLKAFFPKVPFIALTVTAPPTMLKRLKQSLSLKSDCKIVSANPNRANIYLEKKLRLTLGMGVDAPYVTRIIHITPPATVESYVQEIGRAGRTGLLSKAILYYNNSDIANNKKHVQDEMKTYCQSQQICLRQQILQYLGFSKVTQEKCCSVCEGVSGKVFSDVNEDQKPTKKFRMLAITNRAILEEKICEVLNKNQVKSEMLSIPSIEVDVVDKMMEGIEYIETESDLLLTYGIWDEDISSKIFGLISTYAPLI</sequence>
<dbReference type="GO" id="GO:0003677">
    <property type="term" value="F:DNA binding"/>
    <property type="evidence" value="ECO:0007669"/>
    <property type="project" value="UniProtKB-KW"/>
</dbReference>
<evidence type="ECO:0000256" key="4">
    <source>
        <dbReference type="ARBA" id="ARBA00034617"/>
    </source>
</evidence>
<dbReference type="GO" id="GO:0009378">
    <property type="term" value="F:four-way junction helicase activity"/>
    <property type="evidence" value="ECO:0007669"/>
    <property type="project" value="TreeGrafter"/>
</dbReference>
<dbReference type="GO" id="GO:0005694">
    <property type="term" value="C:chromosome"/>
    <property type="evidence" value="ECO:0007669"/>
    <property type="project" value="TreeGrafter"/>
</dbReference>
<name>A0A6S7HRQ0_PARCT</name>
<dbReference type="InterPro" id="IPR001650">
    <property type="entry name" value="Helicase_C-like"/>
</dbReference>
<dbReference type="InterPro" id="IPR027417">
    <property type="entry name" value="P-loop_NTPase"/>
</dbReference>
<gene>
    <name evidence="6" type="ORF">PACLA_8A017019</name>
</gene>
<dbReference type="InterPro" id="IPR011545">
    <property type="entry name" value="DEAD/DEAH_box_helicase_dom"/>
</dbReference>
<keyword evidence="3" id="KW-0067">ATP-binding</keyword>
<dbReference type="Proteomes" id="UP001152795">
    <property type="component" value="Unassembled WGS sequence"/>
</dbReference>
<dbReference type="PANTHER" id="PTHR13710">
    <property type="entry name" value="DNA HELICASE RECQ FAMILY MEMBER"/>
    <property type="match status" value="1"/>
</dbReference>
<dbReference type="AlphaFoldDB" id="A0A6S7HRQ0"/>
<evidence type="ECO:0000313" key="6">
    <source>
        <dbReference type="EMBL" id="CAB3996527.1"/>
    </source>
</evidence>
<dbReference type="InterPro" id="IPR014001">
    <property type="entry name" value="Helicase_ATP-bd"/>
</dbReference>
<dbReference type="OrthoDB" id="6149666at2759"/>
<dbReference type="GO" id="GO:0043138">
    <property type="term" value="F:3'-5' DNA helicase activity"/>
    <property type="evidence" value="ECO:0007669"/>
    <property type="project" value="UniProtKB-EC"/>
</dbReference>
<dbReference type="SUPFAM" id="SSF52540">
    <property type="entry name" value="P-loop containing nucleoside triphosphate hydrolases"/>
    <property type="match status" value="1"/>
</dbReference>
<dbReference type="GO" id="GO:0005737">
    <property type="term" value="C:cytoplasm"/>
    <property type="evidence" value="ECO:0007669"/>
    <property type="project" value="TreeGrafter"/>
</dbReference>
<reference evidence="6" key="1">
    <citation type="submission" date="2020-04" db="EMBL/GenBank/DDBJ databases">
        <authorList>
            <person name="Alioto T."/>
            <person name="Alioto T."/>
            <person name="Gomez Garrido J."/>
        </authorList>
    </citation>
    <scope>NUCLEOTIDE SEQUENCE</scope>
    <source>
        <strain evidence="6">A484AB</strain>
    </source>
</reference>
<protein>
    <recommendedName>
        <fullName evidence="5">DNA 3'-5' helicase</fullName>
        <ecNumber evidence="5">5.6.2.4</ecNumber>
    </recommendedName>
</protein>
<dbReference type="PANTHER" id="PTHR13710:SF157">
    <property type="entry name" value="DNA HELICASE"/>
    <property type="match status" value="1"/>
</dbReference>
<evidence type="ECO:0000313" key="7">
    <source>
        <dbReference type="Proteomes" id="UP001152795"/>
    </source>
</evidence>
<dbReference type="EMBL" id="CACRXK020002888">
    <property type="protein sequence ID" value="CAB3996527.1"/>
    <property type="molecule type" value="Genomic_DNA"/>
</dbReference>
<dbReference type="GO" id="GO:0006310">
    <property type="term" value="P:DNA recombination"/>
    <property type="evidence" value="ECO:0007669"/>
    <property type="project" value="TreeGrafter"/>
</dbReference>
<keyword evidence="6" id="KW-0347">Helicase</keyword>
<dbReference type="Pfam" id="PF00270">
    <property type="entry name" value="DEAD"/>
    <property type="match status" value="1"/>
</dbReference>
<evidence type="ECO:0000256" key="5">
    <source>
        <dbReference type="ARBA" id="ARBA00034808"/>
    </source>
</evidence>
<keyword evidence="7" id="KW-1185">Reference proteome</keyword>
<accession>A0A6S7HRQ0</accession>
<comment type="similarity">
    <text evidence="1">Belongs to the helicase family. RecQ subfamily.</text>
</comment>
<comment type="catalytic activity">
    <reaction evidence="4">
        <text>Couples ATP hydrolysis with the unwinding of duplex DNA by translocating in the 3'-5' direction.</text>
        <dbReference type="EC" id="5.6.2.4"/>
    </reaction>
</comment>
<dbReference type="SMART" id="SM00487">
    <property type="entry name" value="DEXDc"/>
    <property type="match status" value="1"/>
</dbReference>
<dbReference type="EC" id="5.6.2.4" evidence="5"/>
<evidence type="ECO:0000256" key="1">
    <source>
        <dbReference type="ARBA" id="ARBA00005446"/>
    </source>
</evidence>
<keyword evidence="6" id="KW-0378">Hydrolase</keyword>
<comment type="caution">
    <text evidence="6">The sequence shown here is derived from an EMBL/GenBank/DDBJ whole genome shotgun (WGS) entry which is preliminary data.</text>
</comment>
<evidence type="ECO:0000256" key="3">
    <source>
        <dbReference type="ARBA" id="ARBA00022840"/>
    </source>
</evidence>
<proteinExistence type="inferred from homology"/>
<dbReference type="Pfam" id="PF00271">
    <property type="entry name" value="Helicase_C"/>
    <property type="match status" value="1"/>
</dbReference>
<evidence type="ECO:0000256" key="2">
    <source>
        <dbReference type="ARBA" id="ARBA00022741"/>
    </source>
</evidence>
<dbReference type="GO" id="GO:0006281">
    <property type="term" value="P:DNA repair"/>
    <property type="evidence" value="ECO:0007669"/>
    <property type="project" value="TreeGrafter"/>
</dbReference>